<comment type="caution">
    <text evidence="1">The sequence shown here is derived from an EMBL/GenBank/DDBJ whole genome shotgun (WGS) entry which is preliminary data.</text>
</comment>
<reference evidence="1" key="1">
    <citation type="journal article" date="2014" name="Front. Microbiol.">
        <title>High frequency of phylogenetically diverse reductive dehalogenase-homologous genes in deep subseafloor sedimentary metagenomes.</title>
        <authorList>
            <person name="Kawai M."/>
            <person name="Futagami T."/>
            <person name="Toyoda A."/>
            <person name="Takaki Y."/>
            <person name="Nishi S."/>
            <person name="Hori S."/>
            <person name="Arai W."/>
            <person name="Tsubouchi T."/>
            <person name="Morono Y."/>
            <person name="Uchiyama I."/>
            <person name="Ito T."/>
            <person name="Fujiyama A."/>
            <person name="Inagaki F."/>
            <person name="Takami H."/>
        </authorList>
    </citation>
    <scope>NUCLEOTIDE SEQUENCE</scope>
    <source>
        <strain evidence="1">Expedition CK06-06</strain>
    </source>
</reference>
<feature type="non-terminal residue" evidence="1">
    <location>
        <position position="1"/>
    </location>
</feature>
<dbReference type="EMBL" id="BARW01030269">
    <property type="protein sequence ID" value="GAJ04238.1"/>
    <property type="molecule type" value="Genomic_DNA"/>
</dbReference>
<evidence type="ECO:0000313" key="1">
    <source>
        <dbReference type="EMBL" id="GAJ04238.1"/>
    </source>
</evidence>
<dbReference type="AlphaFoldDB" id="X1TFZ0"/>
<gene>
    <name evidence="1" type="ORF">S12H4_48431</name>
</gene>
<sequence>GMVLEEDKKEIKQKILEAYLVAKPDTQFSRLIKELGIEAGIKLVDEFWGQIIVVPSNASLQRGALPQLIRDDLVGLKLNSDLFKKTVKDFANFYKLPKRAILEMNENGRYTR</sequence>
<proteinExistence type="predicted"/>
<accession>X1TFZ0</accession>
<organism evidence="1">
    <name type="scientific">marine sediment metagenome</name>
    <dbReference type="NCBI Taxonomy" id="412755"/>
    <lineage>
        <taxon>unclassified sequences</taxon>
        <taxon>metagenomes</taxon>
        <taxon>ecological metagenomes</taxon>
    </lineage>
</organism>
<protein>
    <submittedName>
        <fullName evidence="1">Uncharacterized protein</fullName>
    </submittedName>
</protein>
<name>X1TFZ0_9ZZZZ</name>